<dbReference type="GO" id="GO:0045087">
    <property type="term" value="P:innate immune response"/>
    <property type="evidence" value="ECO:0007669"/>
    <property type="project" value="UniProtKB-KW"/>
</dbReference>
<comment type="subcellular location">
    <subcellularLocation>
        <location evidence="1">Secreted</location>
    </subcellularLocation>
</comment>
<feature type="domain" description="CBM39" evidence="8">
    <location>
        <begin position="18"/>
        <end position="118"/>
    </location>
</feature>
<dbReference type="VEuPathDB" id="VectorBase:GAUT025665"/>
<keyword evidence="6" id="KW-0391">Immunity</keyword>
<name>A0A1A9V4J2_GLOAU</name>
<evidence type="ECO:0000256" key="2">
    <source>
        <dbReference type="ARBA" id="ARBA00008781"/>
    </source>
</evidence>
<dbReference type="Gene3D" id="2.60.40.2140">
    <property type="entry name" value="Beta-1,3-glucan-recognition protein, N-terminal domain"/>
    <property type="match status" value="1"/>
</dbReference>
<evidence type="ECO:0000259" key="8">
    <source>
        <dbReference type="PROSITE" id="PS51969"/>
    </source>
</evidence>
<evidence type="ECO:0000256" key="7">
    <source>
        <dbReference type="ARBA" id="ARBA00023180"/>
    </source>
</evidence>
<comment type="similarity">
    <text evidence="2">Belongs to the insect beta-1,3-glucan binding protein family.</text>
</comment>
<dbReference type="InterPro" id="IPR043030">
    <property type="entry name" value="BGBP_N_sf"/>
</dbReference>
<dbReference type="InterPro" id="IPR031756">
    <property type="entry name" value="BGBP_N"/>
</dbReference>
<organism evidence="9 10">
    <name type="scientific">Glossina austeni</name>
    <name type="common">Savannah tsetse fly</name>
    <dbReference type="NCBI Taxonomy" id="7395"/>
    <lineage>
        <taxon>Eukaryota</taxon>
        <taxon>Metazoa</taxon>
        <taxon>Ecdysozoa</taxon>
        <taxon>Arthropoda</taxon>
        <taxon>Hexapoda</taxon>
        <taxon>Insecta</taxon>
        <taxon>Pterygota</taxon>
        <taxon>Neoptera</taxon>
        <taxon>Endopterygota</taxon>
        <taxon>Diptera</taxon>
        <taxon>Brachycera</taxon>
        <taxon>Muscomorpha</taxon>
        <taxon>Hippoboscoidea</taxon>
        <taxon>Glossinidae</taxon>
        <taxon>Glossina</taxon>
    </lineage>
</organism>
<dbReference type="GO" id="GO:0005576">
    <property type="term" value="C:extracellular region"/>
    <property type="evidence" value="ECO:0007669"/>
    <property type="project" value="UniProtKB-SubCell"/>
</dbReference>
<keyword evidence="3" id="KW-0964">Secreted</keyword>
<dbReference type="Proteomes" id="UP000078200">
    <property type="component" value="Unassembled WGS sequence"/>
</dbReference>
<protein>
    <recommendedName>
        <fullName evidence="8">CBM39 domain-containing protein</fullName>
    </recommendedName>
</protein>
<evidence type="ECO:0000256" key="6">
    <source>
        <dbReference type="ARBA" id="ARBA00022859"/>
    </source>
</evidence>
<keyword evidence="7" id="KW-0325">Glycoprotein</keyword>
<evidence type="ECO:0000256" key="5">
    <source>
        <dbReference type="ARBA" id="ARBA00022729"/>
    </source>
</evidence>
<dbReference type="GO" id="GO:0030246">
    <property type="term" value="F:carbohydrate binding"/>
    <property type="evidence" value="ECO:0007669"/>
    <property type="project" value="InterPro"/>
</dbReference>
<proteinExistence type="inferred from homology"/>
<keyword evidence="4" id="KW-0399">Innate immunity</keyword>
<reference evidence="9" key="1">
    <citation type="submission" date="2020-05" db="UniProtKB">
        <authorList>
            <consortium name="EnsemblMetazoa"/>
        </authorList>
    </citation>
    <scope>IDENTIFICATION</scope>
    <source>
        <strain evidence="9">TTRI</strain>
    </source>
</reference>
<evidence type="ECO:0000313" key="9">
    <source>
        <dbReference type="EnsemblMetazoa" id="GAUT025665-PA"/>
    </source>
</evidence>
<accession>A0A1A9V4J2</accession>
<dbReference type="GO" id="GO:0045088">
    <property type="term" value="P:regulation of innate immune response"/>
    <property type="evidence" value="ECO:0007669"/>
    <property type="project" value="UniProtKB-ARBA"/>
</dbReference>
<keyword evidence="10" id="KW-1185">Reference proteome</keyword>
<evidence type="ECO:0000256" key="3">
    <source>
        <dbReference type="ARBA" id="ARBA00022525"/>
    </source>
</evidence>
<sequence>MIVLARESCEILLPSSAYQVPSAQIQLLKPRGFAVSIPHEQGITLFAFHGKLNEEMNGLEAGTWSQDIVKPTNGWWTFHDMNAELKPGDVLYFWTYVIKDGLGYRRDNGVFRVQDSNTGI</sequence>
<keyword evidence="5" id="KW-0732">Signal</keyword>
<dbReference type="PROSITE" id="PS51969">
    <property type="entry name" value="CBM39"/>
    <property type="match status" value="1"/>
</dbReference>
<evidence type="ECO:0000313" key="10">
    <source>
        <dbReference type="Proteomes" id="UP000078200"/>
    </source>
</evidence>
<dbReference type="FunFam" id="2.60.40.2140:FF:000001">
    <property type="entry name" value="Beta-1,3-glucan-binding protein"/>
    <property type="match status" value="1"/>
</dbReference>
<dbReference type="EnsemblMetazoa" id="GAUT025665-RA">
    <property type="protein sequence ID" value="GAUT025665-PA"/>
    <property type="gene ID" value="GAUT025665"/>
</dbReference>
<dbReference type="Pfam" id="PF15886">
    <property type="entry name" value="CBM39"/>
    <property type="match status" value="1"/>
</dbReference>
<evidence type="ECO:0000256" key="4">
    <source>
        <dbReference type="ARBA" id="ARBA00022588"/>
    </source>
</evidence>
<dbReference type="AlphaFoldDB" id="A0A1A9V4J2"/>
<evidence type="ECO:0000256" key="1">
    <source>
        <dbReference type="ARBA" id="ARBA00004613"/>
    </source>
</evidence>
<dbReference type="STRING" id="7395.A0A1A9V4J2"/>